<proteinExistence type="predicted"/>
<protein>
    <submittedName>
        <fullName evidence="1">Uncharacterized protein</fullName>
    </submittedName>
</protein>
<dbReference type="Proteomes" id="UP000030645">
    <property type="component" value="Unassembled WGS sequence"/>
</dbReference>
<organism evidence="1 2">
    <name type="scientific">Morus notabilis</name>
    <dbReference type="NCBI Taxonomy" id="981085"/>
    <lineage>
        <taxon>Eukaryota</taxon>
        <taxon>Viridiplantae</taxon>
        <taxon>Streptophyta</taxon>
        <taxon>Embryophyta</taxon>
        <taxon>Tracheophyta</taxon>
        <taxon>Spermatophyta</taxon>
        <taxon>Magnoliopsida</taxon>
        <taxon>eudicotyledons</taxon>
        <taxon>Gunneridae</taxon>
        <taxon>Pentapetalae</taxon>
        <taxon>rosids</taxon>
        <taxon>fabids</taxon>
        <taxon>Rosales</taxon>
        <taxon>Moraceae</taxon>
        <taxon>Moreae</taxon>
        <taxon>Morus</taxon>
    </lineage>
</organism>
<accession>W9SAT9</accession>
<dbReference type="AlphaFoldDB" id="W9SAT9"/>
<gene>
    <name evidence="1" type="ORF">L484_011224</name>
</gene>
<name>W9SAT9_9ROSA</name>
<evidence type="ECO:0000313" key="1">
    <source>
        <dbReference type="EMBL" id="EXB96515.1"/>
    </source>
</evidence>
<sequence length="86" mass="9869">MAEEGPAKLPQFITINTLIHGGFINYIGEYQCEIWQDWAESTQFVCDVLGFAQQRPVRSRFRATKAGWGWVSCDGDQRGLVSWDER</sequence>
<keyword evidence="2" id="KW-1185">Reference proteome</keyword>
<reference evidence="2" key="1">
    <citation type="submission" date="2013-01" db="EMBL/GenBank/DDBJ databases">
        <title>Draft Genome Sequence of a Mulberry Tree, Morus notabilis C.K. Schneid.</title>
        <authorList>
            <person name="He N."/>
            <person name="Zhao S."/>
        </authorList>
    </citation>
    <scope>NUCLEOTIDE SEQUENCE</scope>
</reference>
<dbReference type="EMBL" id="KE345243">
    <property type="protein sequence ID" value="EXB96515.1"/>
    <property type="molecule type" value="Genomic_DNA"/>
</dbReference>
<evidence type="ECO:0000313" key="2">
    <source>
        <dbReference type="Proteomes" id="UP000030645"/>
    </source>
</evidence>